<protein>
    <submittedName>
        <fullName evidence="6">Rossmann fold flavoprotein</fullName>
    </submittedName>
</protein>
<organism evidence="6 7">
    <name type="scientific">Breznakia pachnodae</name>
    <dbReference type="NCBI Taxonomy" id="265178"/>
    <lineage>
        <taxon>Bacteria</taxon>
        <taxon>Bacillati</taxon>
        <taxon>Bacillota</taxon>
        <taxon>Erysipelotrichia</taxon>
        <taxon>Erysipelotrichales</taxon>
        <taxon>Erysipelotrichaceae</taxon>
        <taxon>Breznakia</taxon>
    </lineage>
</organism>
<evidence type="ECO:0000256" key="1">
    <source>
        <dbReference type="ARBA" id="ARBA00001974"/>
    </source>
</evidence>
<comment type="caution">
    <text evidence="6">The sequence shown here is derived from an EMBL/GenBank/DDBJ whole genome shotgun (WGS) entry which is preliminary data.</text>
</comment>
<keyword evidence="2" id="KW-0285">Flavoprotein</keyword>
<gene>
    <name evidence="6" type="ORF">J2S15_002406</name>
</gene>
<dbReference type="InterPro" id="IPR057661">
    <property type="entry name" value="RsdA/BaiN/AoA(So)_Rossmann"/>
</dbReference>
<dbReference type="PANTHER" id="PTHR42887">
    <property type="entry name" value="OS12G0638800 PROTEIN"/>
    <property type="match status" value="1"/>
</dbReference>
<keyword evidence="3" id="KW-0274">FAD</keyword>
<evidence type="ECO:0000259" key="5">
    <source>
        <dbReference type="Pfam" id="PF22780"/>
    </source>
</evidence>
<evidence type="ECO:0000313" key="7">
    <source>
        <dbReference type="Proteomes" id="UP001230220"/>
    </source>
</evidence>
<feature type="domain" description="RsdA/BaiN/AoA(So)-like Rossmann fold-like" evidence="4">
    <location>
        <begin position="4"/>
        <end position="386"/>
    </location>
</feature>
<keyword evidence="7" id="KW-1185">Reference proteome</keyword>
<dbReference type="PANTHER" id="PTHR42887:SF2">
    <property type="entry name" value="OS12G0638800 PROTEIN"/>
    <property type="match status" value="1"/>
</dbReference>
<evidence type="ECO:0000259" key="4">
    <source>
        <dbReference type="Pfam" id="PF03486"/>
    </source>
</evidence>
<dbReference type="RefSeq" id="WP_307408562.1">
    <property type="nucleotide sequence ID" value="NZ_JAUSUR010000004.1"/>
</dbReference>
<accession>A0ABU0E4L2</accession>
<evidence type="ECO:0000313" key="6">
    <source>
        <dbReference type="EMBL" id="MDQ0361656.1"/>
    </source>
</evidence>
<dbReference type="Gene3D" id="2.40.30.10">
    <property type="entry name" value="Translation factors"/>
    <property type="match status" value="1"/>
</dbReference>
<dbReference type="Pfam" id="PF03486">
    <property type="entry name" value="HI0933_like"/>
    <property type="match status" value="1"/>
</dbReference>
<reference evidence="6 7" key="1">
    <citation type="submission" date="2023-07" db="EMBL/GenBank/DDBJ databases">
        <title>Genomic Encyclopedia of Type Strains, Phase IV (KMG-IV): sequencing the most valuable type-strain genomes for metagenomic binning, comparative biology and taxonomic classification.</title>
        <authorList>
            <person name="Goeker M."/>
        </authorList>
    </citation>
    <scope>NUCLEOTIDE SEQUENCE [LARGE SCALE GENOMIC DNA]</scope>
    <source>
        <strain evidence="6 7">DSM 16784</strain>
    </source>
</reference>
<name>A0ABU0E4L2_9FIRM</name>
<evidence type="ECO:0000256" key="3">
    <source>
        <dbReference type="ARBA" id="ARBA00022827"/>
    </source>
</evidence>
<comment type="cofactor">
    <cofactor evidence="1">
        <name>FAD</name>
        <dbReference type="ChEBI" id="CHEBI:57692"/>
    </cofactor>
</comment>
<dbReference type="Pfam" id="PF22780">
    <property type="entry name" value="HI0933_like_1st"/>
    <property type="match status" value="1"/>
</dbReference>
<dbReference type="Gene3D" id="1.10.8.260">
    <property type="entry name" value="HI0933 insert domain-like"/>
    <property type="match status" value="1"/>
</dbReference>
<dbReference type="SUPFAM" id="SSF160996">
    <property type="entry name" value="HI0933 insert domain-like"/>
    <property type="match status" value="1"/>
</dbReference>
<dbReference type="NCBIfam" id="TIGR00275">
    <property type="entry name" value="aminoacetone oxidase family FAD-binding enzyme"/>
    <property type="match status" value="1"/>
</dbReference>
<feature type="domain" description="RsdA/BaiN/AoA(So)-like insert" evidence="5">
    <location>
        <begin position="187"/>
        <end position="333"/>
    </location>
</feature>
<dbReference type="EMBL" id="JAUSUR010000004">
    <property type="protein sequence ID" value="MDQ0361656.1"/>
    <property type="molecule type" value="Genomic_DNA"/>
</dbReference>
<dbReference type="InterPro" id="IPR004792">
    <property type="entry name" value="BaiN-like"/>
</dbReference>
<dbReference type="PRINTS" id="PR00368">
    <property type="entry name" value="FADPNR"/>
</dbReference>
<evidence type="ECO:0000256" key="2">
    <source>
        <dbReference type="ARBA" id="ARBA00022630"/>
    </source>
</evidence>
<dbReference type="InterPro" id="IPR023166">
    <property type="entry name" value="BaiN-like_dom_sf"/>
</dbReference>
<dbReference type="Gene3D" id="3.50.50.60">
    <property type="entry name" value="FAD/NAD(P)-binding domain"/>
    <property type="match status" value="1"/>
</dbReference>
<proteinExistence type="predicted"/>
<dbReference type="SUPFAM" id="SSF51905">
    <property type="entry name" value="FAD/NAD(P)-binding domain"/>
    <property type="match status" value="1"/>
</dbReference>
<dbReference type="InterPro" id="IPR055178">
    <property type="entry name" value="RsdA/BaiN/AoA(So)-like_dom"/>
</dbReference>
<dbReference type="Proteomes" id="UP001230220">
    <property type="component" value="Unassembled WGS sequence"/>
</dbReference>
<dbReference type="InterPro" id="IPR036188">
    <property type="entry name" value="FAD/NAD-bd_sf"/>
</dbReference>
<sequence length="389" mass="43353">MKTLYIIGAGPAGMMAAISAKEHHSNLDVILVERNNVLGKKLKLTGGGRCNVTADVTNEEVIKNTVKNGKFLYSALMQYNTKDICSFFEQLDCPLKVEEHNRVFPQSDDANDIIFALKRKMKELNIKIEYNTTVEEVTDKTIITNRGIYTYDYLILATGGCSYAMTGSDGTGYELSKQLGHSVTNLQPAEVPLVSNDQVIQSKELQGLSFSNVRVTVLQKGKAKYKVDHDLIFTHFGISGPAALQASYYVQKVLVKETPVMINIDFLPSVSLEMLQEELKTKTIEEIFSACELPKRLCEYLKTQYDKNADILTSIKKFPLTIYTTRGFTNAFVTDGGINIKEVDPKTMKSKLHNNIAFCGEMLDVHGHTGGYNITIAFVSGYLAGKYMR</sequence>